<protein>
    <submittedName>
        <fullName evidence="1">Uncharacterized protein</fullName>
    </submittedName>
</protein>
<name>A0A2P4X410_9STRA</name>
<dbReference type="AlphaFoldDB" id="A0A2P4X410"/>
<dbReference type="EMBL" id="NCKW01016902">
    <property type="protein sequence ID" value="POM60280.1"/>
    <property type="molecule type" value="Genomic_DNA"/>
</dbReference>
<gene>
    <name evidence="1" type="ORF">PHPALM_30880</name>
</gene>
<evidence type="ECO:0000313" key="1">
    <source>
        <dbReference type="EMBL" id="POM60280.1"/>
    </source>
</evidence>
<dbReference type="OrthoDB" id="10347327at2759"/>
<dbReference type="Proteomes" id="UP000237271">
    <property type="component" value="Unassembled WGS sequence"/>
</dbReference>
<proteinExistence type="predicted"/>
<organism evidence="1 2">
    <name type="scientific">Phytophthora palmivora</name>
    <dbReference type="NCBI Taxonomy" id="4796"/>
    <lineage>
        <taxon>Eukaryota</taxon>
        <taxon>Sar</taxon>
        <taxon>Stramenopiles</taxon>
        <taxon>Oomycota</taxon>
        <taxon>Peronosporomycetes</taxon>
        <taxon>Peronosporales</taxon>
        <taxon>Peronosporaceae</taxon>
        <taxon>Phytophthora</taxon>
    </lineage>
</organism>
<reference evidence="1 2" key="1">
    <citation type="journal article" date="2017" name="Genome Biol. Evol.">
        <title>Phytophthora megakarya and P. palmivora, closely related causal agents of cacao black pod rot, underwent increases in genome sizes and gene numbers by different mechanisms.</title>
        <authorList>
            <person name="Ali S.S."/>
            <person name="Shao J."/>
            <person name="Lary D.J."/>
            <person name="Kronmiller B."/>
            <person name="Shen D."/>
            <person name="Strem M.D."/>
            <person name="Amoako-Attah I."/>
            <person name="Akrofi A.Y."/>
            <person name="Begoude B.A."/>
            <person name="Ten Hoopen G.M."/>
            <person name="Coulibaly K."/>
            <person name="Kebe B.I."/>
            <person name="Melnick R.L."/>
            <person name="Guiltinan M.J."/>
            <person name="Tyler B.M."/>
            <person name="Meinhardt L.W."/>
            <person name="Bailey B.A."/>
        </authorList>
    </citation>
    <scope>NUCLEOTIDE SEQUENCE [LARGE SCALE GENOMIC DNA]</scope>
    <source>
        <strain evidence="2">sbr112.9</strain>
    </source>
</reference>
<keyword evidence="2" id="KW-1185">Reference proteome</keyword>
<accession>A0A2P4X410</accession>
<sequence>MSRHAVSLAKMTTSTSIPTAQLSAGLAPIRQRQYQPLLAKLQRPDLVNAQGFINGKWVEAHDNDHFAIVGMSPIPYT</sequence>
<comment type="caution">
    <text evidence="1">The sequence shown here is derived from an EMBL/GenBank/DDBJ whole genome shotgun (WGS) entry which is preliminary data.</text>
</comment>
<evidence type="ECO:0000313" key="2">
    <source>
        <dbReference type="Proteomes" id="UP000237271"/>
    </source>
</evidence>